<evidence type="ECO:0000256" key="3">
    <source>
        <dbReference type="ARBA" id="ARBA00022771"/>
    </source>
</evidence>
<dbReference type="GO" id="GO:0008270">
    <property type="term" value="F:zinc ion binding"/>
    <property type="evidence" value="ECO:0007669"/>
    <property type="project" value="UniProtKB-KW"/>
</dbReference>
<name>A0A212FAM9_DANPL</name>
<sequence>MAICKYFQQGYCRFGQNCRNEHVFSSKYSYKAPQAQNSTNRVDNYNTNINTFGNSNASAFFRNAVQNTSSFQTPSPSMFAPSPTARPSVFDRLGQQPSFAQQNQAKSIFANANQSTFNQVPMNGLASQNQAAAKSLFAEASKNIFGQTQTNFNPTPVAANIFDRGVNQNISQAPSHQQSQPFGSSSVFHISQRPPSNPFGVTFDQTNNEDSSVYSELELLSEADVNAYESAEFKLGFIPELPPPRTFCA</sequence>
<dbReference type="Gene3D" id="4.10.1000.10">
    <property type="entry name" value="Zinc finger, CCCH-type"/>
    <property type="match status" value="1"/>
</dbReference>
<evidence type="ECO:0000256" key="2">
    <source>
        <dbReference type="ARBA" id="ARBA00022723"/>
    </source>
</evidence>
<dbReference type="eggNOG" id="ENOG502RTH2">
    <property type="taxonomic scope" value="Eukaryota"/>
</dbReference>
<evidence type="ECO:0000313" key="10">
    <source>
        <dbReference type="Proteomes" id="UP000007151"/>
    </source>
</evidence>
<keyword evidence="3" id="KW-0863">Zinc-finger</keyword>
<keyword evidence="10" id="KW-1185">Reference proteome</keyword>
<protein>
    <recommendedName>
        <fullName evidence="7">Nucleoporin NUP42</fullName>
    </recommendedName>
    <alternativeName>
        <fullName evidence="8">Nucleoporin-like protein 2</fullName>
    </alternativeName>
</protein>
<dbReference type="KEGG" id="dpl:KGM_213176"/>
<evidence type="ECO:0000256" key="8">
    <source>
        <dbReference type="ARBA" id="ARBA00042384"/>
    </source>
</evidence>
<dbReference type="PANTHER" id="PTHR46527:SF1">
    <property type="entry name" value="NUCLEOPORIN NUP42"/>
    <property type="match status" value="1"/>
</dbReference>
<evidence type="ECO:0000313" key="9">
    <source>
        <dbReference type="EMBL" id="OWR50792.1"/>
    </source>
</evidence>
<evidence type="ECO:0000256" key="1">
    <source>
        <dbReference type="ARBA" id="ARBA00004335"/>
    </source>
</evidence>
<keyword evidence="5" id="KW-0539">Nucleus</keyword>
<evidence type="ECO:0000256" key="7">
    <source>
        <dbReference type="ARBA" id="ARBA00039886"/>
    </source>
</evidence>
<reference evidence="9 10" key="1">
    <citation type="journal article" date="2011" name="Cell">
        <title>The monarch butterfly genome yields insights into long-distance migration.</title>
        <authorList>
            <person name="Zhan S."/>
            <person name="Merlin C."/>
            <person name="Boore J.L."/>
            <person name="Reppert S.M."/>
        </authorList>
    </citation>
    <scope>NUCLEOTIDE SEQUENCE [LARGE SCALE GENOMIC DNA]</scope>
    <source>
        <strain evidence="9">F-2</strain>
    </source>
</reference>
<dbReference type="InterPro" id="IPR036855">
    <property type="entry name" value="Znf_CCCH_sf"/>
</dbReference>
<dbReference type="InterPro" id="IPR051767">
    <property type="entry name" value="Nucleoporin_NUP42"/>
</dbReference>
<keyword evidence="2" id="KW-0479">Metal-binding</keyword>
<evidence type="ECO:0000256" key="4">
    <source>
        <dbReference type="ARBA" id="ARBA00022833"/>
    </source>
</evidence>
<dbReference type="Pfam" id="PF18044">
    <property type="entry name" value="zf-CCCH_4"/>
    <property type="match status" value="1"/>
</dbReference>
<accession>A0A212FAM9</accession>
<dbReference type="STRING" id="278856.A0A212FAM9"/>
<dbReference type="FunCoup" id="A0A212FAM9">
    <property type="interactions" value="63"/>
</dbReference>
<keyword evidence="4" id="KW-0862">Zinc</keyword>
<proteinExistence type="predicted"/>
<dbReference type="SUPFAM" id="SSF90229">
    <property type="entry name" value="CCCH zinc finger"/>
    <property type="match status" value="1"/>
</dbReference>
<comment type="function">
    <text evidence="6">Required for the export of mRNAs containing poly(A) tails from the nucleus into the cytoplasm.</text>
</comment>
<evidence type="ECO:0000256" key="5">
    <source>
        <dbReference type="ARBA" id="ARBA00023242"/>
    </source>
</evidence>
<gene>
    <name evidence="9" type="ORF">KGM_213176</name>
</gene>
<dbReference type="Proteomes" id="UP000007151">
    <property type="component" value="Unassembled WGS sequence"/>
</dbReference>
<comment type="subcellular location">
    <subcellularLocation>
        <location evidence="1">Nucleus membrane</location>
        <topology evidence="1">Peripheral membrane protein</topology>
        <orientation evidence="1">Cytoplasmic side</orientation>
    </subcellularLocation>
</comment>
<dbReference type="InterPro" id="IPR000571">
    <property type="entry name" value="Znf_CCCH"/>
</dbReference>
<dbReference type="AlphaFoldDB" id="A0A212FAM9"/>
<dbReference type="InterPro" id="IPR041367">
    <property type="entry name" value="Znf-CCCH_4"/>
</dbReference>
<evidence type="ECO:0000256" key="6">
    <source>
        <dbReference type="ARBA" id="ARBA00037262"/>
    </source>
</evidence>
<organism evidence="9 10">
    <name type="scientific">Danaus plexippus plexippus</name>
    <dbReference type="NCBI Taxonomy" id="278856"/>
    <lineage>
        <taxon>Eukaryota</taxon>
        <taxon>Metazoa</taxon>
        <taxon>Ecdysozoa</taxon>
        <taxon>Arthropoda</taxon>
        <taxon>Hexapoda</taxon>
        <taxon>Insecta</taxon>
        <taxon>Pterygota</taxon>
        <taxon>Neoptera</taxon>
        <taxon>Endopterygota</taxon>
        <taxon>Lepidoptera</taxon>
        <taxon>Glossata</taxon>
        <taxon>Ditrysia</taxon>
        <taxon>Papilionoidea</taxon>
        <taxon>Nymphalidae</taxon>
        <taxon>Danainae</taxon>
        <taxon>Danaini</taxon>
        <taxon>Danaina</taxon>
        <taxon>Danaus</taxon>
        <taxon>Danaus</taxon>
    </lineage>
</organism>
<comment type="caution">
    <text evidence="9">The sequence shown here is derived from an EMBL/GenBank/DDBJ whole genome shotgun (WGS) entry which is preliminary data.</text>
</comment>
<dbReference type="OrthoDB" id="20729at2759"/>
<dbReference type="PANTHER" id="PTHR46527">
    <property type="entry name" value="NUCLEOPORIN-LIKE PROTEIN 2"/>
    <property type="match status" value="1"/>
</dbReference>
<dbReference type="GO" id="GO:0031965">
    <property type="term" value="C:nuclear membrane"/>
    <property type="evidence" value="ECO:0007669"/>
    <property type="project" value="UniProtKB-SubCell"/>
</dbReference>
<dbReference type="PROSITE" id="PS50103">
    <property type="entry name" value="ZF_C3H1"/>
    <property type="match status" value="1"/>
</dbReference>
<dbReference type="EMBL" id="AGBW02009447">
    <property type="protein sequence ID" value="OWR50792.1"/>
    <property type="molecule type" value="Genomic_DNA"/>
</dbReference>